<keyword evidence="3" id="KW-1185">Reference proteome</keyword>
<dbReference type="PANTHER" id="PTHR44167:SF24">
    <property type="entry name" value="SERINE_THREONINE-PROTEIN KINASE CHK2"/>
    <property type="match status" value="1"/>
</dbReference>
<feature type="domain" description="Protein kinase" evidence="1">
    <location>
        <begin position="162"/>
        <end position="583"/>
    </location>
</feature>
<dbReference type="EMBL" id="QKWP01002090">
    <property type="protein sequence ID" value="RIB04903.1"/>
    <property type="molecule type" value="Genomic_DNA"/>
</dbReference>
<dbReference type="SMART" id="SM00220">
    <property type="entry name" value="S_TKc"/>
    <property type="match status" value="1"/>
</dbReference>
<evidence type="ECO:0000313" key="2">
    <source>
        <dbReference type="EMBL" id="RIB04903.1"/>
    </source>
</evidence>
<dbReference type="AlphaFoldDB" id="A0A397UC29"/>
<accession>A0A397UC29</accession>
<dbReference type="GO" id="GO:0044773">
    <property type="term" value="P:mitotic DNA damage checkpoint signaling"/>
    <property type="evidence" value="ECO:0007669"/>
    <property type="project" value="TreeGrafter"/>
</dbReference>
<gene>
    <name evidence="2" type="ORF">C2G38_2221130</name>
</gene>
<dbReference type="Gene3D" id="1.10.150.50">
    <property type="entry name" value="Transcription Factor, Ets-1"/>
    <property type="match status" value="1"/>
</dbReference>
<proteinExistence type="predicted"/>
<dbReference type="Pfam" id="PF00069">
    <property type="entry name" value="Pkinase"/>
    <property type="match status" value="1"/>
</dbReference>
<dbReference type="SUPFAM" id="SSF56112">
    <property type="entry name" value="Protein kinase-like (PK-like)"/>
    <property type="match status" value="1"/>
</dbReference>
<sequence length="714" mass="83111">MSDLPSVEEVYKWVPDVVNTFLRSKLKEFLRDQDFKKIEENWISGPALLRLTLGKLLASPYKLPGGPAEVVTELVSKIKGESQGRENAEDSSYFSALNMLKMKPEHIPSRTNLLEYIQQPFIKPIEVHPSNYNIYFKSKLDPSFLNKFFVSSVNASSRLWCEHLIQILCPPEFGSTEESFHSFWDALIFKPLKIACPLGTFNRNSNCHTSTNRFRPDFSYLVNDACLVRGEEKCPSIYDDPAVELISKLTWTYWQMSLHFWDLVTCFPDTLEGRIQAFNIGINIGRLLPLLRQTLPECFEREFTVLHRSSGKTIELLQTSVVKRYKSVEPVEKLKTLYDEMENYNVPFIDHLDQTNMEEKKTSFAVFSPKGVRHKPNSKEQLIKALHCVLTALKFLHEIDIMHRDLRWDNVLRFIDQDKWFIIDFDDACHTRSVTPNIQLARDSHAPEIFQPDHDESVDIWSVGYLIETALSWARISIQRNNNSWIVREIDLELEVLKIIIDNPNKLAGYYPYQPSKDANLVWIPLLPGYTIYTFLKNKYFKLSEFGNDSSFENIRNEGSDYTAFKSMFQQYKFEKNKSFPWVLEFFNKVNIQFLQNIVSQKYPTLFQMYAKTIKAFQKETILNNALKQSKLNSKEQLDEIVTNVIKNAEIRLTILVDTKNYLTLVLSQTCSNCEYNDMKKTYIINAIDFFIKCCLTCKLCGAIIENNNENIDI</sequence>
<dbReference type="Proteomes" id="UP000266673">
    <property type="component" value="Unassembled WGS sequence"/>
</dbReference>
<organism evidence="2 3">
    <name type="scientific">Gigaspora rosea</name>
    <dbReference type="NCBI Taxonomy" id="44941"/>
    <lineage>
        <taxon>Eukaryota</taxon>
        <taxon>Fungi</taxon>
        <taxon>Fungi incertae sedis</taxon>
        <taxon>Mucoromycota</taxon>
        <taxon>Glomeromycotina</taxon>
        <taxon>Glomeromycetes</taxon>
        <taxon>Diversisporales</taxon>
        <taxon>Gigasporaceae</taxon>
        <taxon>Gigaspora</taxon>
    </lineage>
</organism>
<protein>
    <recommendedName>
        <fullName evidence="1">Protein kinase domain-containing protein</fullName>
    </recommendedName>
</protein>
<dbReference type="GO" id="GO:0004674">
    <property type="term" value="F:protein serine/threonine kinase activity"/>
    <property type="evidence" value="ECO:0007669"/>
    <property type="project" value="TreeGrafter"/>
</dbReference>
<name>A0A397UC29_9GLOM</name>
<dbReference type="PROSITE" id="PS50011">
    <property type="entry name" value="PROTEIN_KINASE_DOM"/>
    <property type="match status" value="1"/>
</dbReference>
<dbReference type="GO" id="GO:0005634">
    <property type="term" value="C:nucleus"/>
    <property type="evidence" value="ECO:0007669"/>
    <property type="project" value="TreeGrafter"/>
</dbReference>
<dbReference type="GO" id="GO:0005524">
    <property type="term" value="F:ATP binding"/>
    <property type="evidence" value="ECO:0007669"/>
    <property type="project" value="InterPro"/>
</dbReference>
<comment type="caution">
    <text evidence="2">The sequence shown here is derived from an EMBL/GenBank/DDBJ whole genome shotgun (WGS) entry which is preliminary data.</text>
</comment>
<dbReference type="PANTHER" id="PTHR44167">
    <property type="entry name" value="OVARIAN-SPECIFIC SERINE/THREONINE-PROTEIN KINASE LOK-RELATED"/>
    <property type="match status" value="1"/>
</dbReference>
<evidence type="ECO:0000313" key="3">
    <source>
        <dbReference type="Proteomes" id="UP000266673"/>
    </source>
</evidence>
<reference evidence="2 3" key="1">
    <citation type="submission" date="2018-06" db="EMBL/GenBank/DDBJ databases">
        <title>Comparative genomics reveals the genomic features of Rhizophagus irregularis, R. cerebriforme, R. diaphanum and Gigaspora rosea, and their symbiotic lifestyle signature.</title>
        <authorList>
            <person name="Morin E."/>
            <person name="San Clemente H."/>
            <person name="Chen E.C.H."/>
            <person name="De La Providencia I."/>
            <person name="Hainaut M."/>
            <person name="Kuo A."/>
            <person name="Kohler A."/>
            <person name="Murat C."/>
            <person name="Tang N."/>
            <person name="Roy S."/>
            <person name="Loubradou J."/>
            <person name="Henrissat B."/>
            <person name="Grigoriev I.V."/>
            <person name="Corradi N."/>
            <person name="Roux C."/>
            <person name="Martin F.M."/>
        </authorList>
    </citation>
    <scope>NUCLEOTIDE SEQUENCE [LARGE SCALE GENOMIC DNA]</scope>
    <source>
        <strain evidence="2 3">DAOM 194757</strain>
    </source>
</reference>
<dbReference type="OrthoDB" id="2379186at2759"/>
<dbReference type="InterPro" id="IPR013761">
    <property type="entry name" value="SAM/pointed_sf"/>
</dbReference>
<dbReference type="InterPro" id="IPR011009">
    <property type="entry name" value="Kinase-like_dom_sf"/>
</dbReference>
<dbReference type="Gene3D" id="1.10.510.10">
    <property type="entry name" value="Transferase(Phosphotransferase) domain 1"/>
    <property type="match status" value="1"/>
</dbReference>
<evidence type="ECO:0000259" key="1">
    <source>
        <dbReference type="PROSITE" id="PS50011"/>
    </source>
</evidence>
<dbReference type="InterPro" id="IPR000719">
    <property type="entry name" value="Prot_kinase_dom"/>
</dbReference>